<proteinExistence type="predicted"/>
<sequence length="427" mass="44668">MDQDEREVPDQRGDAPAPGGVAAAEGGLERGSTSPEQETAPGMENSGGHGAAGLGSNEEKDLEEALTGERGAPVGNAGHGDAPGSPRNENHEVPDENPAAAYFELRGFPPARPAIAHAMPPSSFRRVPLRDRKQYNPTRFVVVGATGSGGANARDPGASEAATAPPRSAGHGDAPRSARNENHEVPDENPRAPTYFDLRWFRATRRAIAHAMPPSSFRRLMLRDRKQHNLSRFVVANAGVSAAANAGHGDNSEAMGSTAIRSDLEAAVHRSSSDDPKSGGGETNGAAAAEVPSSSSPPSHSRKQRRPDHFVSDSEEAKAASRAKIRRGNIALDRFLTYRGRTHASPEQRPEWVRIVAADDVGAQEQCGDNVLGTASGGGPGWPDGSSTILTIVAILGASLAVCLIACVLFYIVGESGSGPPDTHPQK</sequence>
<dbReference type="Proteomes" id="UP001341281">
    <property type="component" value="Chromosome 04"/>
</dbReference>
<dbReference type="EMBL" id="CP144748">
    <property type="protein sequence ID" value="WVZ72127.1"/>
    <property type="molecule type" value="Genomic_DNA"/>
</dbReference>
<dbReference type="AlphaFoldDB" id="A0AAQ3TH85"/>
<keyword evidence="2" id="KW-0812">Transmembrane</keyword>
<organism evidence="3 4">
    <name type="scientific">Paspalum notatum var. saurae</name>
    <dbReference type="NCBI Taxonomy" id="547442"/>
    <lineage>
        <taxon>Eukaryota</taxon>
        <taxon>Viridiplantae</taxon>
        <taxon>Streptophyta</taxon>
        <taxon>Embryophyta</taxon>
        <taxon>Tracheophyta</taxon>
        <taxon>Spermatophyta</taxon>
        <taxon>Magnoliopsida</taxon>
        <taxon>Liliopsida</taxon>
        <taxon>Poales</taxon>
        <taxon>Poaceae</taxon>
        <taxon>PACMAD clade</taxon>
        <taxon>Panicoideae</taxon>
        <taxon>Andropogonodae</taxon>
        <taxon>Paspaleae</taxon>
        <taxon>Paspalinae</taxon>
        <taxon>Paspalum</taxon>
    </lineage>
</organism>
<evidence type="ECO:0000256" key="2">
    <source>
        <dbReference type="SAM" id="Phobius"/>
    </source>
</evidence>
<feature type="compositionally biased region" description="Low complexity" evidence="1">
    <location>
        <begin position="14"/>
        <end position="26"/>
    </location>
</feature>
<feature type="transmembrane region" description="Helical" evidence="2">
    <location>
        <begin position="389"/>
        <end position="413"/>
    </location>
</feature>
<feature type="compositionally biased region" description="Basic and acidic residues" evidence="1">
    <location>
        <begin position="266"/>
        <end position="277"/>
    </location>
</feature>
<protein>
    <submittedName>
        <fullName evidence="3">Uncharacterized protein</fullName>
    </submittedName>
</protein>
<keyword evidence="2" id="KW-1133">Transmembrane helix</keyword>
<evidence type="ECO:0000256" key="1">
    <source>
        <dbReference type="SAM" id="MobiDB-lite"/>
    </source>
</evidence>
<keyword evidence="2" id="KW-0472">Membrane</keyword>
<feature type="compositionally biased region" description="Basic and acidic residues" evidence="1">
    <location>
        <begin position="173"/>
        <end position="190"/>
    </location>
</feature>
<evidence type="ECO:0000313" key="3">
    <source>
        <dbReference type="EMBL" id="WVZ72127.1"/>
    </source>
</evidence>
<accession>A0AAQ3TH85</accession>
<feature type="region of interest" description="Disordered" evidence="1">
    <location>
        <begin position="266"/>
        <end position="322"/>
    </location>
</feature>
<keyword evidence="4" id="KW-1185">Reference proteome</keyword>
<feature type="region of interest" description="Disordered" evidence="1">
    <location>
        <begin position="1"/>
        <end position="105"/>
    </location>
</feature>
<gene>
    <name evidence="3" type="ORF">U9M48_020637</name>
</gene>
<feature type="compositionally biased region" description="Basic and acidic residues" evidence="1">
    <location>
        <begin position="307"/>
        <end position="319"/>
    </location>
</feature>
<feature type="region of interest" description="Disordered" evidence="1">
    <location>
        <begin position="146"/>
        <end position="192"/>
    </location>
</feature>
<evidence type="ECO:0000313" key="4">
    <source>
        <dbReference type="Proteomes" id="UP001341281"/>
    </source>
</evidence>
<name>A0AAQ3TH85_PASNO</name>
<reference evidence="3 4" key="1">
    <citation type="submission" date="2024-02" db="EMBL/GenBank/DDBJ databases">
        <title>High-quality chromosome-scale genome assembly of Pensacola bahiagrass (Paspalum notatum Flugge var. saurae).</title>
        <authorList>
            <person name="Vega J.M."/>
            <person name="Podio M."/>
            <person name="Orjuela J."/>
            <person name="Siena L.A."/>
            <person name="Pessino S.C."/>
            <person name="Combes M.C."/>
            <person name="Mariac C."/>
            <person name="Albertini E."/>
            <person name="Pupilli F."/>
            <person name="Ortiz J.P.A."/>
            <person name="Leblanc O."/>
        </authorList>
    </citation>
    <scope>NUCLEOTIDE SEQUENCE [LARGE SCALE GENOMIC DNA]</scope>
    <source>
        <strain evidence="3">R1</strain>
        <tissue evidence="3">Leaf</tissue>
    </source>
</reference>
<feature type="compositionally biased region" description="Low complexity" evidence="1">
    <location>
        <begin position="284"/>
        <end position="299"/>
    </location>
</feature>
<feature type="compositionally biased region" description="Basic and acidic residues" evidence="1">
    <location>
        <begin position="1"/>
        <end position="13"/>
    </location>
</feature>